<dbReference type="Pfam" id="PF13402">
    <property type="entry name" value="Peptidase_M60"/>
    <property type="match status" value="1"/>
</dbReference>
<dbReference type="Pfam" id="PF03272">
    <property type="entry name" value="Mucin_bdg"/>
    <property type="match status" value="2"/>
</dbReference>
<sequence>MWGKKAKGVLATVFLMVLVGVFSLGGLKADAAEATTIKKLNTLERPTWIFNTGVSKGVNHDRQDLGVVLPKDATIEIRQTNPNFKENLTLDLLNDDRNTEQTSTVGSSWVKVTATTETVPFIITTFTSVAPTVEYKVSANAKDLPVFKQGDNETNFFQKWDANDSAFGLISNQYIQILVPKNDKAYLKKMDDFSSINDLFAYYDSLFKTYNELEGISFTPENITDKNIPNRYFAKADKHGFGGGYYGGEYTAETSSSVIDFWLKPGWGGLHEIGHGYEGTFARDNTFYLVEVWNNIYADTMQQRMYGDDYTDKSWLFYGNVPYREDIFEDNVYTTKTPAQDWDLRDKLYMMVLMKDKAGDSAFTHFNQAYRTAANAGTITNNDLALDLVSKYFGETSKYDFTPFIELVRGTMSDKQKEENLYSGNKAVYPLASLLSGNNLQTARKDIKLNSKWGLVSNSQLSKYKVTKTMNLQLEIDDFEQIKGKTLVIKDGSEVIRKIKLASPTITLENMPIGIYSLEIPTGTSRLYEPSTNYLAVSDQTNKTAITMNELKTSTIGKEQFIFKGIADEIFMTATADPESESLKINVSKSSPHPYFESAYASIEVLNEQNQSVFNKVVNGKITLIEQLETVIKPNYTIKVMHKEPSRLGIAGAPDKLLDTKAINQTFKVTKYGLTNTATGFTEQDALTNYKTNLVSLATNIRNNDTIKNANYSISKTRLEKGINYLPDTDSDKSKYQEEYADLFVIKDESVQNLLDGKRFKFQLNGITEWEFADLNIDLNTNKATIKQNAGEPHWYFPDTYASIKIINNDDREIFNKEFNGRGYAAASESSVNIAVGNLIVVTHKEAFGERLIIINEDTEKSGFQLNEGVTYQVTTNGLKIVN</sequence>
<feature type="domain" description="Peptidase M60" evidence="1">
    <location>
        <begin position="60"/>
        <end position="359"/>
    </location>
</feature>
<dbReference type="KEGG" id="liv:LIV_0805"/>
<evidence type="ECO:0000313" key="2">
    <source>
        <dbReference type="EMBL" id="CBW85291.1"/>
    </source>
</evidence>
<protein>
    <submittedName>
        <fullName evidence="2">Putative enhancing factor (Viral)</fullName>
    </submittedName>
</protein>
<dbReference type="HOGENOM" id="CLU_011735_0_0_9"/>
<proteinExistence type="predicted"/>
<dbReference type="PROSITE" id="PS51723">
    <property type="entry name" value="PEPTIDASE_M60"/>
    <property type="match status" value="1"/>
</dbReference>
<dbReference type="AlphaFoldDB" id="G2ZDG6"/>
<dbReference type="RefSeq" id="WP_014092296.1">
    <property type="nucleotide sequence ID" value="NC_016011.1"/>
</dbReference>
<dbReference type="InterPro" id="IPR004954">
    <property type="entry name" value="Mucin-bd"/>
</dbReference>
<dbReference type="InterPro" id="IPR031161">
    <property type="entry name" value="Peptidase_M60_dom"/>
</dbReference>
<reference evidence="2 3" key="1">
    <citation type="journal article" date="2011" name="J. Bacteriol.">
        <title>Complete genome sequence of the animal pathogen Listeria ivanovii, which provides insights into host specificities and evolution of the genus Listeria.</title>
        <authorList>
            <person name="Buchrieser C."/>
            <person name="Rusniok C."/>
            <person name="Garrido P."/>
            <person name="Hain T."/>
            <person name="Scortti M."/>
            <person name="Lampidis R."/>
            <person name="Karst U."/>
            <person name="Chakraborty T."/>
            <person name="Cossart P."/>
            <person name="Kreft J."/>
            <person name="Vazquez-Boland J.A."/>
            <person name="Goebel W."/>
            <person name="Glaser P."/>
        </authorList>
    </citation>
    <scope>NUCLEOTIDE SEQUENCE [LARGE SCALE GENOMIC DNA]</scope>
    <source>
        <strain evidence="3">ATCC BAA-678 / PAM 55</strain>
    </source>
</reference>
<accession>G2ZDG6</accession>
<evidence type="ECO:0000259" key="1">
    <source>
        <dbReference type="PROSITE" id="PS51723"/>
    </source>
</evidence>
<name>G2ZDG6_LISIP</name>
<gene>
    <name evidence="2" type="ordered locus">LIV_0805</name>
</gene>
<dbReference type="SMART" id="SM01276">
    <property type="entry name" value="M60-like"/>
    <property type="match status" value="1"/>
</dbReference>
<organism evidence="2 3">
    <name type="scientific">Listeria ivanovii (strain ATCC BAA-678 / PAM 55)</name>
    <dbReference type="NCBI Taxonomy" id="881621"/>
    <lineage>
        <taxon>Bacteria</taxon>
        <taxon>Bacillati</taxon>
        <taxon>Bacillota</taxon>
        <taxon>Bacilli</taxon>
        <taxon>Bacillales</taxon>
        <taxon>Listeriaceae</taxon>
        <taxon>Listeria</taxon>
    </lineage>
</organism>
<dbReference type="InterPro" id="IPR042279">
    <property type="entry name" value="Pep_M60_3"/>
</dbReference>
<dbReference type="Proteomes" id="UP000001286">
    <property type="component" value="Chromosome"/>
</dbReference>
<dbReference type="eggNOG" id="COG3979">
    <property type="taxonomic scope" value="Bacteria"/>
</dbReference>
<evidence type="ECO:0000313" key="3">
    <source>
        <dbReference type="Proteomes" id="UP000001286"/>
    </source>
</evidence>
<dbReference type="EMBL" id="FR687253">
    <property type="protein sequence ID" value="CBW85291.1"/>
    <property type="molecule type" value="Genomic_DNA"/>
</dbReference>
<dbReference type="Gene3D" id="1.10.390.30">
    <property type="entry name" value="Peptidase M60, enhancin-like domain 3"/>
    <property type="match status" value="1"/>
</dbReference>
<dbReference type="OrthoDB" id="2392728at2"/>
<dbReference type="Gene3D" id="3.40.390.80">
    <property type="entry name" value="Peptidase M60, enhancin-like domain 2"/>
    <property type="match status" value="1"/>
</dbReference>